<feature type="domain" description="OmpR/PhoB-type" evidence="3">
    <location>
        <begin position="4"/>
        <end position="104"/>
    </location>
</feature>
<proteinExistence type="predicted"/>
<dbReference type="InterPro" id="IPR016032">
    <property type="entry name" value="Sig_transdc_resp-reg_C-effctor"/>
</dbReference>
<sequence>MKIDDIPRSGKITFAPDYSSAVLAQGEVVSFTRSEARALEILTQNGNRLLTRARLLDAVAGEGSESNDRAIDFLINRLRRKLCDDARDPKYIATRYGEGYVWIAPADAPAVDLVDADFIIGPLRGLDQIGQFRGLAEQFANALYRAVKSDLLPEQVAVFAPDCPATSNLSGRVTSRSLELTFFLEAQTINCVATSREFRTGRVLAVRRVTLDSETVCDPNMAAASALATFLARESWHALAIRPEAEGPLALAMYNATSFRDVDPGQATDSNHKLQRSVSIQEARNIAYWKQTKGHLKALRAANPDDPTLKLLYATHLHTKYVLTSYQLFTDGVDERAEDEDAIEALVLEALPAIYDQPEYLITAAKLLHFLGRGYSSLAREIAEDAYRRCMSVAGSLTVIGQLRAFGGEFDSAVACFDQALNLVKPGSAAHRYKLAIKCQALVAAGDYDRLKSTKQELYALSPLIALFFEPVLADPENLSFRAKAATLALTRARARGLLMYTYYLSARQFSNPVHRDRLMHSLLKLLIRRFGAGIVPDEVARACPDLMALLVQR</sequence>
<dbReference type="SUPFAM" id="SSF48452">
    <property type="entry name" value="TPR-like"/>
    <property type="match status" value="1"/>
</dbReference>
<reference evidence="4 5" key="1">
    <citation type="submission" date="2022-10" db="EMBL/GenBank/DDBJ databases">
        <title>Defluviimonas sp. nov., isolated from ocean surface water.</title>
        <authorList>
            <person name="He W."/>
            <person name="Wang L."/>
            <person name="Zhang D.-F."/>
        </authorList>
    </citation>
    <scope>NUCLEOTIDE SEQUENCE [LARGE SCALE GENOMIC DNA]</scope>
    <source>
        <strain evidence="4 5">WL0075</strain>
    </source>
</reference>
<dbReference type="CDD" id="cd00383">
    <property type="entry name" value="trans_reg_C"/>
    <property type="match status" value="1"/>
</dbReference>
<dbReference type="EMBL" id="JAOWLA010000008">
    <property type="protein sequence ID" value="MCV2865145.1"/>
    <property type="molecule type" value="Genomic_DNA"/>
</dbReference>
<accession>A0ABT2Z230</accession>
<organism evidence="4 5">
    <name type="scientific">Albidovulum sediminicola</name>
    <dbReference type="NCBI Taxonomy" id="2984331"/>
    <lineage>
        <taxon>Bacteria</taxon>
        <taxon>Pseudomonadati</taxon>
        <taxon>Pseudomonadota</taxon>
        <taxon>Alphaproteobacteria</taxon>
        <taxon>Rhodobacterales</taxon>
        <taxon>Paracoccaceae</taxon>
        <taxon>Albidovulum</taxon>
    </lineage>
</organism>
<keyword evidence="5" id="KW-1185">Reference proteome</keyword>
<evidence type="ECO:0000313" key="4">
    <source>
        <dbReference type="EMBL" id="MCV2865145.1"/>
    </source>
</evidence>
<evidence type="ECO:0000313" key="5">
    <source>
        <dbReference type="Proteomes" id="UP001652503"/>
    </source>
</evidence>
<dbReference type="Gene3D" id="1.10.10.10">
    <property type="entry name" value="Winged helix-like DNA-binding domain superfamily/Winged helix DNA-binding domain"/>
    <property type="match status" value="1"/>
</dbReference>
<dbReference type="InterPro" id="IPR011990">
    <property type="entry name" value="TPR-like_helical_dom_sf"/>
</dbReference>
<evidence type="ECO:0000256" key="1">
    <source>
        <dbReference type="ARBA" id="ARBA00023125"/>
    </source>
</evidence>
<dbReference type="SUPFAM" id="SSF46894">
    <property type="entry name" value="C-terminal effector domain of the bipartite response regulators"/>
    <property type="match status" value="1"/>
</dbReference>
<protein>
    <submittedName>
        <fullName evidence="4">Helix-turn-helix domain-containing protein</fullName>
    </submittedName>
</protein>
<dbReference type="SMART" id="SM00862">
    <property type="entry name" value="Trans_reg_C"/>
    <property type="match status" value="1"/>
</dbReference>
<evidence type="ECO:0000256" key="2">
    <source>
        <dbReference type="PROSITE-ProRule" id="PRU01091"/>
    </source>
</evidence>
<feature type="DNA-binding region" description="OmpR/PhoB-type" evidence="2">
    <location>
        <begin position="4"/>
        <end position="104"/>
    </location>
</feature>
<dbReference type="InterPro" id="IPR036388">
    <property type="entry name" value="WH-like_DNA-bd_sf"/>
</dbReference>
<dbReference type="Proteomes" id="UP001652503">
    <property type="component" value="Unassembled WGS sequence"/>
</dbReference>
<evidence type="ECO:0000259" key="3">
    <source>
        <dbReference type="PROSITE" id="PS51755"/>
    </source>
</evidence>
<dbReference type="RefSeq" id="WP_263721660.1">
    <property type="nucleotide sequence ID" value="NZ_JAOWLA010000008.1"/>
</dbReference>
<name>A0ABT2Z230_9RHOB</name>
<keyword evidence="1 2" id="KW-0238">DNA-binding</keyword>
<comment type="caution">
    <text evidence="4">The sequence shown here is derived from an EMBL/GenBank/DDBJ whole genome shotgun (WGS) entry which is preliminary data.</text>
</comment>
<dbReference type="InterPro" id="IPR001867">
    <property type="entry name" value="OmpR/PhoB-type_DNA-bd"/>
</dbReference>
<gene>
    <name evidence="4" type="ORF">OE647_10430</name>
</gene>
<dbReference type="Pfam" id="PF00486">
    <property type="entry name" value="Trans_reg_C"/>
    <property type="match status" value="1"/>
</dbReference>
<dbReference type="PROSITE" id="PS51755">
    <property type="entry name" value="OMPR_PHOB"/>
    <property type="match status" value="1"/>
</dbReference>